<dbReference type="FunCoup" id="F6PK93">
    <property type="interactions" value="1"/>
</dbReference>
<organism evidence="17 18">
    <name type="scientific">Ciona intestinalis</name>
    <name type="common">Transparent sea squirt</name>
    <name type="synonym">Ascidia intestinalis</name>
    <dbReference type="NCBI Taxonomy" id="7719"/>
    <lineage>
        <taxon>Eukaryota</taxon>
        <taxon>Metazoa</taxon>
        <taxon>Chordata</taxon>
        <taxon>Tunicata</taxon>
        <taxon>Ascidiacea</taxon>
        <taxon>Phlebobranchia</taxon>
        <taxon>Cionidae</taxon>
        <taxon>Ciona</taxon>
    </lineage>
</organism>
<dbReference type="GO" id="GO:0020037">
    <property type="term" value="F:heme binding"/>
    <property type="evidence" value="ECO:0007669"/>
    <property type="project" value="InterPro"/>
</dbReference>
<keyword evidence="11 13" id="KW-0472">Membrane</keyword>
<feature type="binding site" evidence="15">
    <location>
        <position position="107"/>
    </location>
    <ligand>
        <name>substrate</name>
    </ligand>
</feature>
<feature type="binding site" evidence="15">
    <location>
        <position position="281"/>
    </location>
    <ligand>
        <name>substrate</name>
    </ligand>
</feature>
<dbReference type="HOGENOM" id="CLU_018012_1_3_1"/>
<dbReference type="KEGG" id="cin:100184784"/>
<comment type="similarity">
    <text evidence="4 13">Belongs to the cytochrome P450 family.</text>
</comment>
<dbReference type="InterPro" id="IPR024204">
    <property type="entry name" value="Cyt_P450_CYP7A1-type"/>
</dbReference>
<dbReference type="GO" id="GO:0005506">
    <property type="term" value="F:iron ion binding"/>
    <property type="evidence" value="ECO:0007669"/>
    <property type="project" value="InterPro"/>
</dbReference>
<dbReference type="SUPFAM" id="SSF48264">
    <property type="entry name" value="Cytochrome P450"/>
    <property type="match status" value="1"/>
</dbReference>
<accession>F6PK93</accession>
<evidence type="ECO:0000313" key="18">
    <source>
        <dbReference type="Proteomes" id="UP000008144"/>
    </source>
</evidence>
<reference evidence="17" key="3">
    <citation type="submission" date="2025-08" db="UniProtKB">
        <authorList>
            <consortium name="Ensembl"/>
        </authorList>
    </citation>
    <scope>IDENTIFICATION</scope>
</reference>
<dbReference type="InParanoid" id="F6PK93"/>
<dbReference type="InterPro" id="IPR002403">
    <property type="entry name" value="Cyt_P450_E_grp-IV"/>
</dbReference>
<keyword evidence="8" id="KW-0560">Oxidoreductase</keyword>
<keyword evidence="10" id="KW-0443">Lipid metabolism</keyword>
<reference evidence="17" key="4">
    <citation type="submission" date="2025-09" db="UniProtKB">
        <authorList>
            <consortium name="Ensembl"/>
        </authorList>
    </citation>
    <scope>IDENTIFICATION</scope>
</reference>
<sequence length="497" mass="57455">MILEALTTVLAALVSSYLIWLVAKRKQKDGEPPIVPFWIPWLGSGLQYQKDPITFLRKQEKKYGPIFTVFMGGSYFTFVTDPFTHPIIAKESKVLNFRICTIPTIKKVFDFTRRGVDVPTMGGLMVKYMQGHWLETLVSKMMGNLQKVLLHGSYNNTEWATTGLLHLVETVMCTAGFKSLFGEYPASSGVDNNKLHHKIVEDFVKFDKAFPLLVQGRPISSLKGVKESRANMWKFFTMDEIHKREMVYEMVEQYAKKLEEDQELEQLKKELYCVNWAAMSNTLLSAFWALYYILKHPEAMEAANVEIQRMLKETSQCVDGKSEINFTRDDMAKMTVLDSIINETLRLDISSSLLRQALQDYNLKVVSADRSYKIRKGDKLMTLFQLTHYDPEIYEQPDQFKFDRFLNSDGSPKTDFYKKGKVVKFFLQPFGSGVSKCPGRYWAVTELKQLVILLLLYFDFKLINPEQEIKMDQIRVAFGSLPPNIDPQVQFKRRVIV</sequence>
<dbReference type="AlphaFoldDB" id="F6PK93"/>
<feature type="binding site" description="axial binding residue" evidence="14">
    <location>
        <position position="437"/>
    </location>
    <ligand>
        <name>heme</name>
        <dbReference type="ChEBI" id="CHEBI:30413"/>
    </ligand>
    <ligandPart>
        <name>Fe</name>
        <dbReference type="ChEBI" id="CHEBI:18248"/>
    </ligandPart>
</feature>
<dbReference type="PRINTS" id="PR00465">
    <property type="entry name" value="EP450IV"/>
</dbReference>
<keyword evidence="9 13" id="KW-0408">Iron</keyword>
<dbReference type="GeneID" id="100184784"/>
<keyword evidence="5 13" id="KW-0349">Heme</keyword>
<dbReference type="Pfam" id="PF00067">
    <property type="entry name" value="p450"/>
    <property type="match status" value="1"/>
</dbReference>
<dbReference type="EMBL" id="EAAA01001543">
    <property type="status" value="NOT_ANNOTATED_CDS"/>
    <property type="molecule type" value="Genomic_DNA"/>
</dbReference>
<keyword evidence="18" id="KW-1185">Reference proteome</keyword>
<gene>
    <name evidence="17" type="primary">LOC100184784</name>
</gene>
<dbReference type="GeneTree" id="ENSGT00940000153141"/>
<evidence type="ECO:0000256" key="11">
    <source>
        <dbReference type="ARBA" id="ARBA00023136"/>
    </source>
</evidence>
<dbReference type="STRING" id="7719.ENSCINP00000006283"/>
<dbReference type="PANTHER" id="PTHR24304">
    <property type="entry name" value="CYTOCHROME P450 FAMILY 7"/>
    <property type="match status" value="1"/>
</dbReference>
<dbReference type="InterPro" id="IPR050529">
    <property type="entry name" value="CYP450_sterol_14alpha_dmase"/>
</dbReference>
<evidence type="ECO:0000256" key="15">
    <source>
        <dbReference type="PIRSR" id="PIRSR000047-2"/>
    </source>
</evidence>
<keyword evidence="7 13" id="KW-0256">Endoplasmic reticulum</keyword>
<comment type="subcellular location">
    <subcellularLocation>
        <location evidence="2 13">Endoplasmic reticulum membrane</location>
    </subcellularLocation>
</comment>
<evidence type="ECO:0000256" key="13">
    <source>
        <dbReference type="PIRNR" id="PIRNR000047"/>
    </source>
</evidence>
<feature type="transmembrane region" description="Helical" evidence="16">
    <location>
        <begin position="6"/>
        <end position="23"/>
    </location>
</feature>
<dbReference type="OMA" id="FWNLVHI"/>
<evidence type="ECO:0000256" key="5">
    <source>
        <dbReference type="ARBA" id="ARBA00022617"/>
    </source>
</evidence>
<comment type="cofactor">
    <cofactor evidence="1 13 14">
        <name>heme</name>
        <dbReference type="ChEBI" id="CHEBI:30413"/>
    </cofactor>
</comment>
<dbReference type="PANTHER" id="PTHR24304:SF4">
    <property type="entry name" value="CYTOCHROME P450"/>
    <property type="match status" value="1"/>
</dbReference>
<dbReference type="Proteomes" id="UP000008144">
    <property type="component" value="Chromosome 2"/>
</dbReference>
<dbReference type="RefSeq" id="XP_002128381.1">
    <property type="nucleotide sequence ID" value="XM_002128345.4"/>
</dbReference>
<keyword evidence="16" id="KW-0812">Transmembrane</keyword>
<dbReference type="GO" id="GO:0005789">
    <property type="term" value="C:endoplasmic reticulum membrane"/>
    <property type="evidence" value="ECO:0007669"/>
    <property type="project" value="UniProtKB-SubCell"/>
</dbReference>
<evidence type="ECO:0000313" key="17">
    <source>
        <dbReference type="Ensembl" id="ENSCINP00000006283.3"/>
    </source>
</evidence>
<evidence type="ECO:0000256" key="2">
    <source>
        <dbReference type="ARBA" id="ARBA00004586"/>
    </source>
</evidence>
<dbReference type="Ensembl" id="ENSCINT00000006283.3">
    <property type="protein sequence ID" value="ENSCINP00000006283.3"/>
    <property type="gene ID" value="ENSCING00000003099.3"/>
</dbReference>
<dbReference type="GO" id="GO:0016705">
    <property type="term" value="F:oxidoreductase activity, acting on paired donors, with incorporation or reduction of molecular oxygen"/>
    <property type="evidence" value="ECO:0007669"/>
    <property type="project" value="InterPro"/>
</dbReference>
<evidence type="ECO:0000256" key="9">
    <source>
        <dbReference type="ARBA" id="ARBA00023004"/>
    </source>
</evidence>
<keyword evidence="12" id="KW-0753">Steroid metabolism</keyword>
<name>F6PK93_CIOIN</name>
<feature type="binding site" evidence="15">
    <location>
        <position position="379"/>
    </location>
    <ligand>
        <name>substrate</name>
    </ligand>
</feature>
<evidence type="ECO:0000256" key="7">
    <source>
        <dbReference type="ARBA" id="ARBA00022824"/>
    </source>
</evidence>
<proteinExistence type="inferred from homology"/>
<evidence type="ECO:0000256" key="14">
    <source>
        <dbReference type="PIRSR" id="PIRSR000047-1"/>
    </source>
</evidence>
<dbReference type="Gene3D" id="1.10.630.10">
    <property type="entry name" value="Cytochrome P450"/>
    <property type="match status" value="1"/>
</dbReference>
<dbReference type="OrthoDB" id="6692864at2759"/>
<dbReference type="InterPro" id="IPR036396">
    <property type="entry name" value="Cyt_P450_sf"/>
</dbReference>
<dbReference type="PIRSF" id="PIRSF000047">
    <property type="entry name" value="Cytochrome_CYPVIIA1"/>
    <property type="match status" value="1"/>
</dbReference>
<protein>
    <submittedName>
        <fullName evidence="17">25-hydroxycholesterol 7-alpha-hydroxylase-like</fullName>
    </submittedName>
</protein>
<evidence type="ECO:0000256" key="1">
    <source>
        <dbReference type="ARBA" id="ARBA00001971"/>
    </source>
</evidence>
<comment type="pathway">
    <text evidence="3">Lipid metabolism; bile acid biosynthesis.</text>
</comment>
<dbReference type="GO" id="GO:0006699">
    <property type="term" value="P:bile acid biosynthetic process"/>
    <property type="evidence" value="ECO:0000318"/>
    <property type="project" value="GO_Central"/>
</dbReference>
<dbReference type="GO" id="GO:0042632">
    <property type="term" value="P:cholesterol homeostasis"/>
    <property type="evidence" value="ECO:0000318"/>
    <property type="project" value="GO_Central"/>
</dbReference>
<evidence type="ECO:0000256" key="8">
    <source>
        <dbReference type="ARBA" id="ARBA00023002"/>
    </source>
</evidence>
<evidence type="ECO:0000256" key="16">
    <source>
        <dbReference type="SAM" id="Phobius"/>
    </source>
</evidence>
<keyword evidence="16" id="KW-1133">Transmembrane helix</keyword>
<evidence type="ECO:0000256" key="12">
    <source>
        <dbReference type="ARBA" id="ARBA00023221"/>
    </source>
</evidence>
<evidence type="ECO:0000256" key="10">
    <source>
        <dbReference type="ARBA" id="ARBA00023098"/>
    </source>
</evidence>
<reference evidence="17" key="2">
    <citation type="journal article" date="2008" name="Genome Biol.">
        <title>Improved genome assembly and evidence-based global gene model set for the chordate Ciona intestinalis: new insight into intron and operon populations.</title>
        <authorList>
            <person name="Satou Y."/>
            <person name="Mineta K."/>
            <person name="Ogasawara M."/>
            <person name="Sasakura Y."/>
            <person name="Shoguchi E."/>
            <person name="Ueno K."/>
            <person name="Yamada L."/>
            <person name="Matsumoto J."/>
            <person name="Wasserscheid J."/>
            <person name="Dewar K."/>
            <person name="Wiley G.B."/>
            <person name="Macmil S.L."/>
            <person name="Roe B.A."/>
            <person name="Zeller R.W."/>
            <person name="Hastings K.E."/>
            <person name="Lemaire P."/>
            <person name="Lindquist E."/>
            <person name="Endo T."/>
            <person name="Hotta K."/>
            <person name="Inaba K."/>
        </authorList>
    </citation>
    <scope>NUCLEOTIDE SEQUENCE [LARGE SCALE GENOMIC DNA]</scope>
    <source>
        <strain evidence="17">wild type</strain>
    </source>
</reference>
<dbReference type="InterPro" id="IPR001128">
    <property type="entry name" value="Cyt_P450"/>
</dbReference>
<dbReference type="GO" id="GO:0008395">
    <property type="term" value="F:steroid hydroxylase activity"/>
    <property type="evidence" value="ECO:0000318"/>
    <property type="project" value="GO_Central"/>
</dbReference>
<dbReference type="FunFam" id="1.10.630.10:FF:000304">
    <property type="entry name" value="25-hydroxycholesterol 7-alpha-hydroxylase-like isoform X1"/>
    <property type="match status" value="1"/>
</dbReference>
<evidence type="ECO:0000256" key="6">
    <source>
        <dbReference type="ARBA" id="ARBA00022723"/>
    </source>
</evidence>
<evidence type="ECO:0000256" key="4">
    <source>
        <dbReference type="ARBA" id="ARBA00010617"/>
    </source>
</evidence>
<evidence type="ECO:0000256" key="3">
    <source>
        <dbReference type="ARBA" id="ARBA00004860"/>
    </source>
</evidence>
<accession>A0A1W2WBI7</accession>
<reference evidence="18" key="1">
    <citation type="journal article" date="2002" name="Science">
        <title>The draft genome of Ciona intestinalis: insights into chordate and vertebrate origins.</title>
        <authorList>
            <person name="Dehal P."/>
            <person name="Satou Y."/>
            <person name="Campbell R.K."/>
            <person name="Chapman J."/>
            <person name="Degnan B."/>
            <person name="De Tomaso A."/>
            <person name="Davidson B."/>
            <person name="Di Gregorio A."/>
            <person name="Gelpke M."/>
            <person name="Goodstein D.M."/>
            <person name="Harafuji N."/>
            <person name="Hastings K.E."/>
            <person name="Ho I."/>
            <person name="Hotta K."/>
            <person name="Huang W."/>
            <person name="Kawashima T."/>
            <person name="Lemaire P."/>
            <person name="Martinez D."/>
            <person name="Meinertzhagen I.A."/>
            <person name="Necula S."/>
            <person name="Nonaka M."/>
            <person name="Putnam N."/>
            <person name="Rash S."/>
            <person name="Saiga H."/>
            <person name="Satake M."/>
            <person name="Terry A."/>
            <person name="Yamada L."/>
            <person name="Wang H.G."/>
            <person name="Awazu S."/>
            <person name="Azumi K."/>
            <person name="Boore J."/>
            <person name="Branno M."/>
            <person name="Chin-Bow S."/>
            <person name="DeSantis R."/>
            <person name="Doyle S."/>
            <person name="Francino P."/>
            <person name="Keys D.N."/>
            <person name="Haga S."/>
            <person name="Hayashi H."/>
            <person name="Hino K."/>
            <person name="Imai K.S."/>
            <person name="Inaba K."/>
            <person name="Kano S."/>
            <person name="Kobayashi K."/>
            <person name="Kobayashi M."/>
            <person name="Lee B.I."/>
            <person name="Makabe K.W."/>
            <person name="Manohar C."/>
            <person name="Matassi G."/>
            <person name="Medina M."/>
            <person name="Mochizuki Y."/>
            <person name="Mount S."/>
            <person name="Morishita T."/>
            <person name="Miura S."/>
            <person name="Nakayama A."/>
            <person name="Nishizaka S."/>
            <person name="Nomoto H."/>
            <person name="Ohta F."/>
            <person name="Oishi K."/>
            <person name="Rigoutsos I."/>
            <person name="Sano M."/>
            <person name="Sasaki A."/>
            <person name="Sasakura Y."/>
            <person name="Shoguchi E."/>
            <person name="Shin-i T."/>
            <person name="Spagnuolo A."/>
            <person name="Stainier D."/>
            <person name="Suzuki M.M."/>
            <person name="Tassy O."/>
            <person name="Takatori N."/>
            <person name="Tokuoka M."/>
            <person name="Yagi K."/>
            <person name="Yoshizaki F."/>
            <person name="Wada S."/>
            <person name="Zhang C."/>
            <person name="Hyatt P.D."/>
            <person name="Larimer F."/>
            <person name="Detter C."/>
            <person name="Doggett N."/>
            <person name="Glavina T."/>
            <person name="Hawkins T."/>
            <person name="Richardson P."/>
            <person name="Lucas S."/>
            <person name="Kohara Y."/>
            <person name="Levine M."/>
            <person name="Satoh N."/>
            <person name="Rokhsar D.S."/>
        </authorList>
    </citation>
    <scope>NUCLEOTIDE SEQUENCE [LARGE SCALE GENOMIC DNA]</scope>
</reference>
<keyword evidence="6 13" id="KW-0479">Metal-binding</keyword>